<reference evidence="3" key="3">
    <citation type="submission" date="2018-08" db="UniProtKB">
        <authorList>
            <consortium name="EnsemblPlants"/>
        </authorList>
    </citation>
    <scope>IDENTIFICATION</scope>
    <source>
        <strain evidence="3">cv. Bd21</strain>
    </source>
</reference>
<sequence length="77" mass="9029">MLLSTFLCDLLYYTIFDYNLGLQPRDRPAYRGCTTRYQHVTLPRTFTEPTPSRLSSQLQRPNRRHNCQSIPPHKGSC</sequence>
<dbReference type="InParanoid" id="A0A2K2DJN6"/>
<keyword evidence="4" id="KW-1185">Reference proteome</keyword>
<dbReference type="AlphaFoldDB" id="A0A2K2DJN6"/>
<dbReference type="Proteomes" id="UP000008810">
    <property type="component" value="Chromosome 1"/>
</dbReference>
<organism evidence="2">
    <name type="scientific">Brachypodium distachyon</name>
    <name type="common">Purple false brome</name>
    <name type="synonym">Trachynia distachya</name>
    <dbReference type="NCBI Taxonomy" id="15368"/>
    <lineage>
        <taxon>Eukaryota</taxon>
        <taxon>Viridiplantae</taxon>
        <taxon>Streptophyta</taxon>
        <taxon>Embryophyta</taxon>
        <taxon>Tracheophyta</taxon>
        <taxon>Spermatophyta</taxon>
        <taxon>Magnoliopsida</taxon>
        <taxon>Liliopsida</taxon>
        <taxon>Poales</taxon>
        <taxon>Poaceae</taxon>
        <taxon>BOP clade</taxon>
        <taxon>Pooideae</taxon>
        <taxon>Stipodae</taxon>
        <taxon>Brachypodieae</taxon>
        <taxon>Brachypodium</taxon>
    </lineage>
</organism>
<evidence type="ECO:0000313" key="4">
    <source>
        <dbReference type="Proteomes" id="UP000008810"/>
    </source>
</evidence>
<evidence type="ECO:0000313" key="2">
    <source>
        <dbReference type="EMBL" id="PNT74489.1"/>
    </source>
</evidence>
<evidence type="ECO:0000256" key="1">
    <source>
        <dbReference type="SAM" id="MobiDB-lite"/>
    </source>
</evidence>
<dbReference type="EMBL" id="CM000880">
    <property type="protein sequence ID" value="PNT74489.1"/>
    <property type="molecule type" value="Genomic_DNA"/>
</dbReference>
<dbReference type="EnsemblPlants" id="PNT74489">
    <property type="protein sequence ID" value="PNT74489"/>
    <property type="gene ID" value="BRADI_1g15672v3"/>
</dbReference>
<dbReference type="Gramene" id="PNT74489">
    <property type="protein sequence ID" value="PNT74489"/>
    <property type="gene ID" value="BRADI_1g15672v3"/>
</dbReference>
<gene>
    <name evidence="2" type="ORF">BRADI_1g15672v3</name>
</gene>
<protein>
    <submittedName>
        <fullName evidence="2 3">Uncharacterized protein</fullName>
    </submittedName>
</protein>
<accession>A0A2K2DJN6</accession>
<evidence type="ECO:0000313" key="3">
    <source>
        <dbReference type="EnsemblPlants" id="PNT74489"/>
    </source>
</evidence>
<name>A0A2K2DJN6_BRADI</name>
<feature type="compositionally biased region" description="Polar residues" evidence="1">
    <location>
        <begin position="47"/>
        <end position="60"/>
    </location>
</feature>
<reference evidence="2 3" key="1">
    <citation type="journal article" date="2010" name="Nature">
        <title>Genome sequencing and analysis of the model grass Brachypodium distachyon.</title>
        <authorList>
            <consortium name="International Brachypodium Initiative"/>
        </authorList>
    </citation>
    <scope>NUCLEOTIDE SEQUENCE [LARGE SCALE GENOMIC DNA]</scope>
    <source>
        <strain evidence="2 3">Bd21</strain>
    </source>
</reference>
<reference evidence="2" key="2">
    <citation type="submission" date="2017-06" db="EMBL/GenBank/DDBJ databases">
        <title>WGS assembly of Brachypodium distachyon.</title>
        <authorList>
            <consortium name="The International Brachypodium Initiative"/>
            <person name="Lucas S."/>
            <person name="Harmon-Smith M."/>
            <person name="Lail K."/>
            <person name="Tice H."/>
            <person name="Grimwood J."/>
            <person name="Bruce D."/>
            <person name="Barry K."/>
            <person name="Shu S."/>
            <person name="Lindquist E."/>
            <person name="Wang M."/>
            <person name="Pitluck S."/>
            <person name="Vogel J.P."/>
            <person name="Garvin D.F."/>
            <person name="Mockler T.C."/>
            <person name="Schmutz J."/>
            <person name="Rokhsar D."/>
            <person name="Bevan M.W."/>
        </authorList>
    </citation>
    <scope>NUCLEOTIDE SEQUENCE</scope>
    <source>
        <strain evidence="2">Bd21</strain>
    </source>
</reference>
<proteinExistence type="predicted"/>
<feature type="region of interest" description="Disordered" evidence="1">
    <location>
        <begin position="46"/>
        <end position="77"/>
    </location>
</feature>